<feature type="repeat" description="TPR" evidence="1">
    <location>
        <begin position="492"/>
        <end position="525"/>
    </location>
</feature>
<evidence type="ECO:0008006" key="5">
    <source>
        <dbReference type="Google" id="ProtNLM"/>
    </source>
</evidence>
<name>A0ABP0IYL9_9DINO</name>
<evidence type="ECO:0000256" key="2">
    <source>
        <dbReference type="SAM" id="MobiDB-lite"/>
    </source>
</evidence>
<dbReference type="SUPFAM" id="SSF48452">
    <property type="entry name" value="TPR-like"/>
    <property type="match status" value="1"/>
</dbReference>
<reference evidence="3 4" key="1">
    <citation type="submission" date="2024-02" db="EMBL/GenBank/DDBJ databases">
        <authorList>
            <person name="Chen Y."/>
            <person name="Shah S."/>
            <person name="Dougan E. K."/>
            <person name="Thang M."/>
            <person name="Chan C."/>
        </authorList>
    </citation>
    <scope>NUCLEOTIDE SEQUENCE [LARGE SCALE GENOMIC DNA]</scope>
</reference>
<keyword evidence="4" id="KW-1185">Reference proteome</keyword>
<accession>A0ABP0IYL9</accession>
<comment type="caution">
    <text evidence="3">The sequence shown here is derived from an EMBL/GenBank/DDBJ whole genome shotgun (WGS) entry which is preliminary data.</text>
</comment>
<sequence>MSGNGTLQQEGEPRVDKTVLCEEHGPVWKITTKSAECQRLFSAAMQMIFAFNHEVALETLELARQADEDACMPLWAIAFCNGVNYNLFDCEEAPGAFPSNADAVRFASLALDAATRNPKTSKLELDLVRAIQVRNASPGPEARPTKEAKEAMRAKLNEAFAAEMAQVEARHPFSADVTCLTIEAAMNLKPWALFTEFAGEPVGADGAFPGTQPMLDKLRDALTKAPNHLGLLHMLIHCGEMGPLELQLEILPDANHLVELTRHTDLTHLTHMPSHISIWTGHYEEAATVNEQAIARDRNLVEIFGYENFFTLYRLHNYHMLVFAALLAGQRERAVSNGRALRDHVFSIGAFLEASGMDDFFEGFSAVFLHALIRFGDWDEILAEPAHANETLFQSYNTTRLYARTLALVIGKRDLAAGKLELEKFEQALDAMSSSRMGLNNPVKDILQVGRLQASAEVLYFEEQHGEAFDLLEEAIKVETALIYDEPSGWMMPVRHALGALLAEQGRIKEARAVFLRDLEVHPRNIWSLEGLQICASEDDSHPLSDEHRQQLAEARKVSGGNSEWADPELNYDAATARLAREAGSAWIST</sequence>
<protein>
    <recommendedName>
        <fullName evidence="5">Tetratricopeptide repeat protein</fullName>
    </recommendedName>
</protein>
<gene>
    <name evidence="3" type="ORF">SCF082_LOCUS9358</name>
</gene>
<dbReference type="PROSITE" id="PS50005">
    <property type="entry name" value="TPR"/>
    <property type="match status" value="1"/>
</dbReference>
<evidence type="ECO:0000313" key="3">
    <source>
        <dbReference type="EMBL" id="CAK9007195.1"/>
    </source>
</evidence>
<dbReference type="InterPro" id="IPR019734">
    <property type="entry name" value="TPR_rpt"/>
</dbReference>
<evidence type="ECO:0000313" key="4">
    <source>
        <dbReference type="Proteomes" id="UP001642464"/>
    </source>
</evidence>
<dbReference type="PANTHER" id="PTHR45588:SF1">
    <property type="entry name" value="WW DOMAIN-CONTAINING PROTEIN"/>
    <property type="match status" value="1"/>
</dbReference>
<proteinExistence type="predicted"/>
<feature type="region of interest" description="Disordered" evidence="2">
    <location>
        <begin position="539"/>
        <end position="564"/>
    </location>
</feature>
<keyword evidence="1" id="KW-0802">TPR repeat</keyword>
<dbReference type="EMBL" id="CAXAMM010005438">
    <property type="protein sequence ID" value="CAK9007195.1"/>
    <property type="molecule type" value="Genomic_DNA"/>
</dbReference>
<dbReference type="PANTHER" id="PTHR45588">
    <property type="entry name" value="TPR DOMAIN-CONTAINING PROTEIN"/>
    <property type="match status" value="1"/>
</dbReference>
<organism evidence="3 4">
    <name type="scientific">Durusdinium trenchii</name>
    <dbReference type="NCBI Taxonomy" id="1381693"/>
    <lineage>
        <taxon>Eukaryota</taxon>
        <taxon>Sar</taxon>
        <taxon>Alveolata</taxon>
        <taxon>Dinophyceae</taxon>
        <taxon>Suessiales</taxon>
        <taxon>Symbiodiniaceae</taxon>
        <taxon>Durusdinium</taxon>
    </lineage>
</organism>
<evidence type="ECO:0000256" key="1">
    <source>
        <dbReference type="PROSITE-ProRule" id="PRU00339"/>
    </source>
</evidence>
<dbReference type="InterPro" id="IPR011990">
    <property type="entry name" value="TPR-like_helical_dom_sf"/>
</dbReference>
<feature type="compositionally biased region" description="Basic and acidic residues" evidence="2">
    <location>
        <begin position="539"/>
        <end position="557"/>
    </location>
</feature>
<dbReference type="Gene3D" id="1.25.40.10">
    <property type="entry name" value="Tetratricopeptide repeat domain"/>
    <property type="match status" value="1"/>
</dbReference>
<dbReference type="Proteomes" id="UP001642464">
    <property type="component" value="Unassembled WGS sequence"/>
</dbReference>